<keyword evidence="2" id="KW-1185">Reference proteome</keyword>
<reference evidence="1 2" key="1">
    <citation type="submission" date="2014-01" db="EMBL/GenBank/DDBJ databases">
        <title>Genome sequencing of Thermococcus guaymasensis.</title>
        <authorList>
            <person name="Zhang X."/>
            <person name="Alvare G."/>
            <person name="Fristensky B."/>
            <person name="Chen L."/>
            <person name="Suen T."/>
            <person name="Chen Q."/>
            <person name="Ma K."/>
        </authorList>
    </citation>
    <scope>NUCLEOTIDE SEQUENCE [LARGE SCALE GENOMIC DNA]</scope>
    <source>
        <strain evidence="1 2">DSM 11113</strain>
    </source>
</reference>
<organism evidence="1 2">
    <name type="scientific">Thermococcus guaymasensis DSM 11113</name>
    <dbReference type="NCBI Taxonomy" id="1432656"/>
    <lineage>
        <taxon>Archaea</taxon>
        <taxon>Methanobacteriati</taxon>
        <taxon>Methanobacteriota</taxon>
        <taxon>Thermococci</taxon>
        <taxon>Thermococcales</taxon>
        <taxon>Thermococcaceae</taxon>
        <taxon>Thermococcus</taxon>
    </lineage>
</organism>
<evidence type="ECO:0000313" key="2">
    <source>
        <dbReference type="Proteomes" id="UP000062043"/>
    </source>
</evidence>
<dbReference type="AlphaFoldDB" id="A0A0X1KN56"/>
<evidence type="ECO:0000313" key="1">
    <source>
        <dbReference type="EMBL" id="AJC72712.1"/>
    </source>
</evidence>
<name>A0A0X1KN56_9EURY</name>
<proteinExistence type="predicted"/>
<dbReference type="EMBL" id="CP007140">
    <property type="protein sequence ID" value="AJC72712.1"/>
    <property type="molecule type" value="Genomic_DNA"/>
</dbReference>
<dbReference type="KEGG" id="tgy:X802_04875"/>
<accession>A0A0X1KN56</accession>
<protein>
    <submittedName>
        <fullName evidence="1">Uncharacterized protein</fullName>
    </submittedName>
</protein>
<dbReference type="Proteomes" id="UP000062043">
    <property type="component" value="Chromosome"/>
</dbReference>
<sequence>MLEKIMGILSEEEYLIALETLKTVEEEFEKWEQGITSF</sequence>
<gene>
    <name evidence="1" type="ORF">X802_04875</name>
</gene>